<organism evidence="2 3">
    <name type="scientific">Arthrobacter horti</name>
    <dbReference type="NCBI Taxonomy" id="3068273"/>
    <lineage>
        <taxon>Bacteria</taxon>
        <taxon>Bacillati</taxon>
        <taxon>Actinomycetota</taxon>
        <taxon>Actinomycetes</taxon>
        <taxon>Micrococcales</taxon>
        <taxon>Micrococcaceae</taxon>
        <taxon>Arthrobacter</taxon>
    </lineage>
</organism>
<reference evidence="2 3" key="1">
    <citation type="submission" date="2023-08" db="EMBL/GenBank/DDBJ databases">
        <title>Arthrobacter horti sp. nov., isolated from forest soil.</title>
        <authorList>
            <person name="Park M."/>
        </authorList>
    </citation>
    <scope>NUCLEOTIDE SEQUENCE [LARGE SCALE GENOMIC DNA]</scope>
    <source>
        <strain evidence="2 3">YJM1</strain>
    </source>
</reference>
<feature type="signal peptide" evidence="1">
    <location>
        <begin position="1"/>
        <end position="37"/>
    </location>
</feature>
<dbReference type="PROSITE" id="PS51318">
    <property type="entry name" value="TAT"/>
    <property type="match status" value="1"/>
</dbReference>
<dbReference type="RefSeq" id="WP_305996791.1">
    <property type="nucleotide sequence ID" value="NZ_JAVALS010000007.1"/>
</dbReference>
<comment type="caution">
    <text evidence="2">The sequence shown here is derived from an EMBL/GenBank/DDBJ whole genome shotgun (WGS) entry which is preliminary data.</text>
</comment>
<dbReference type="Proteomes" id="UP001232725">
    <property type="component" value="Unassembled WGS sequence"/>
</dbReference>
<name>A0ABT9IQW4_9MICC</name>
<proteinExistence type="predicted"/>
<protein>
    <recommendedName>
        <fullName evidence="4">Choice-of-anchor G family protein</fullName>
    </recommendedName>
</protein>
<accession>A0ABT9IQW4</accession>
<dbReference type="InterPro" id="IPR006311">
    <property type="entry name" value="TAT_signal"/>
</dbReference>
<evidence type="ECO:0000256" key="1">
    <source>
        <dbReference type="SAM" id="SignalP"/>
    </source>
</evidence>
<feature type="chain" id="PRO_5045645156" description="Choice-of-anchor G family protein" evidence="1">
    <location>
        <begin position="38"/>
        <end position="299"/>
    </location>
</feature>
<evidence type="ECO:0000313" key="3">
    <source>
        <dbReference type="Proteomes" id="UP001232725"/>
    </source>
</evidence>
<dbReference type="EMBL" id="JAVALS010000007">
    <property type="protein sequence ID" value="MDP5227737.1"/>
    <property type="molecule type" value="Genomic_DNA"/>
</dbReference>
<keyword evidence="3" id="KW-1185">Reference proteome</keyword>
<gene>
    <name evidence="2" type="ORF">Q9R02_11275</name>
</gene>
<evidence type="ECO:0008006" key="4">
    <source>
        <dbReference type="Google" id="ProtNLM"/>
    </source>
</evidence>
<sequence length="299" mass="29804">MSIEEKGGSGIDRRAIVKGAAWSVPVVAAAVAAPAMAASPTTGGGGGPNYGSAKWDAQVIPFCANNYDLSVLQGLLTGVDLTVAKLPIVGGGVLQLITAAQLESAVEGALQSVLGFTPGATRGFTIKAAEGTILAGTIFKLTNPGGILNLNVPALSPLAGAGVANVATVNTDGFVSIAINPDLPQGNTVNVDLFHALVDIKVLETWKLQLTTPPNDNPTSTDQWDWGSVSAVAGATVDLGTQLGSALTTSITGLLGTLVSTIVALTGLTAGQAVSGIVNQLVGKKLDVQICGGTTGGVN</sequence>
<keyword evidence="1" id="KW-0732">Signal</keyword>
<evidence type="ECO:0000313" key="2">
    <source>
        <dbReference type="EMBL" id="MDP5227737.1"/>
    </source>
</evidence>